<accession>A0AAP0AVK5</accession>
<comment type="caution">
    <text evidence="2">The sequence shown here is derived from an EMBL/GenBank/DDBJ whole genome shotgun (WGS) entry which is preliminary data.</text>
</comment>
<keyword evidence="3" id="KW-1185">Reference proteome</keyword>
<gene>
    <name evidence="2" type="ORF">KSP39_PZI023071</name>
</gene>
<protein>
    <submittedName>
        <fullName evidence="2">Uncharacterized protein</fullName>
    </submittedName>
</protein>
<sequence>MSSSSRNLQFCYGLLQVLHVVIFATRISLLPPLLLQVLLWIAAMASSKLHIPLSFNVVTNYEFRLTFLMQMYCVSSSFNLPCA</sequence>
<keyword evidence="1" id="KW-1133">Transmembrane helix</keyword>
<organism evidence="2 3">
    <name type="scientific">Platanthera zijinensis</name>
    <dbReference type="NCBI Taxonomy" id="2320716"/>
    <lineage>
        <taxon>Eukaryota</taxon>
        <taxon>Viridiplantae</taxon>
        <taxon>Streptophyta</taxon>
        <taxon>Embryophyta</taxon>
        <taxon>Tracheophyta</taxon>
        <taxon>Spermatophyta</taxon>
        <taxon>Magnoliopsida</taxon>
        <taxon>Liliopsida</taxon>
        <taxon>Asparagales</taxon>
        <taxon>Orchidaceae</taxon>
        <taxon>Orchidoideae</taxon>
        <taxon>Orchideae</taxon>
        <taxon>Orchidinae</taxon>
        <taxon>Platanthera</taxon>
    </lineage>
</organism>
<proteinExistence type="predicted"/>
<evidence type="ECO:0000313" key="2">
    <source>
        <dbReference type="EMBL" id="KAK8916527.1"/>
    </source>
</evidence>
<keyword evidence="1" id="KW-0812">Transmembrane</keyword>
<evidence type="ECO:0000256" key="1">
    <source>
        <dbReference type="SAM" id="Phobius"/>
    </source>
</evidence>
<reference evidence="2 3" key="1">
    <citation type="journal article" date="2022" name="Nat. Plants">
        <title>Genomes of leafy and leafless Platanthera orchids illuminate the evolution of mycoheterotrophy.</title>
        <authorList>
            <person name="Li M.H."/>
            <person name="Liu K.W."/>
            <person name="Li Z."/>
            <person name="Lu H.C."/>
            <person name="Ye Q.L."/>
            <person name="Zhang D."/>
            <person name="Wang J.Y."/>
            <person name="Li Y.F."/>
            <person name="Zhong Z.M."/>
            <person name="Liu X."/>
            <person name="Yu X."/>
            <person name="Liu D.K."/>
            <person name="Tu X.D."/>
            <person name="Liu B."/>
            <person name="Hao Y."/>
            <person name="Liao X.Y."/>
            <person name="Jiang Y.T."/>
            <person name="Sun W.H."/>
            <person name="Chen J."/>
            <person name="Chen Y.Q."/>
            <person name="Ai Y."/>
            <person name="Zhai J.W."/>
            <person name="Wu S.S."/>
            <person name="Zhou Z."/>
            <person name="Hsiao Y.Y."/>
            <person name="Wu W.L."/>
            <person name="Chen Y.Y."/>
            <person name="Lin Y.F."/>
            <person name="Hsu J.L."/>
            <person name="Li C.Y."/>
            <person name="Wang Z.W."/>
            <person name="Zhao X."/>
            <person name="Zhong W.Y."/>
            <person name="Ma X.K."/>
            <person name="Ma L."/>
            <person name="Huang J."/>
            <person name="Chen G.Z."/>
            <person name="Huang M.Z."/>
            <person name="Huang L."/>
            <person name="Peng D.H."/>
            <person name="Luo Y.B."/>
            <person name="Zou S.Q."/>
            <person name="Chen S.P."/>
            <person name="Lan S."/>
            <person name="Tsai W.C."/>
            <person name="Van de Peer Y."/>
            <person name="Liu Z.J."/>
        </authorList>
    </citation>
    <scope>NUCLEOTIDE SEQUENCE [LARGE SCALE GENOMIC DNA]</scope>
    <source>
        <strain evidence="2">Lor287</strain>
    </source>
</reference>
<name>A0AAP0AVK5_9ASPA</name>
<dbReference type="AlphaFoldDB" id="A0AAP0AVK5"/>
<evidence type="ECO:0000313" key="3">
    <source>
        <dbReference type="Proteomes" id="UP001418222"/>
    </source>
</evidence>
<dbReference type="Proteomes" id="UP001418222">
    <property type="component" value="Unassembled WGS sequence"/>
</dbReference>
<keyword evidence="1" id="KW-0472">Membrane</keyword>
<dbReference type="EMBL" id="JBBWWQ010000020">
    <property type="protein sequence ID" value="KAK8916527.1"/>
    <property type="molecule type" value="Genomic_DNA"/>
</dbReference>
<feature type="transmembrane region" description="Helical" evidence="1">
    <location>
        <begin position="20"/>
        <end position="43"/>
    </location>
</feature>